<proteinExistence type="predicted"/>
<comment type="caution">
    <text evidence="2">The sequence shown here is derived from an EMBL/GenBank/DDBJ whole genome shotgun (WGS) entry which is preliminary data.</text>
</comment>
<dbReference type="RefSeq" id="WP_416205363.1">
    <property type="nucleotide sequence ID" value="NZ_JBBKTX010000006.1"/>
</dbReference>
<sequence>MKSLQALFVALTSLLWACSVSSVQPANDLTTLGQGNVEVIVPSTLRVLAINGQNVDSPNLYTGQYRLLLTEGSQRIVVQYEENWNTPDESGYLIRWQPVAIDNDFRAGQRYVLTHAPVRDRDQAEELQTQSPIWLIGGSHKITGQPVVEKEQKVAYVAVKDKTGTVTRLEQLQDIWNASSDSDKAAFHQWLQEQH</sequence>
<gene>
    <name evidence="2" type="ORF">WG929_06350</name>
</gene>
<dbReference type="Pfam" id="PF09829">
    <property type="entry name" value="DUF2057"/>
    <property type="match status" value="1"/>
</dbReference>
<accession>A0ABW8NGD4</accession>
<dbReference type="Proteomes" id="UP001620597">
    <property type="component" value="Unassembled WGS sequence"/>
</dbReference>
<keyword evidence="1" id="KW-0732">Signal</keyword>
<name>A0ABW8NGD4_9GAMM</name>
<protein>
    <submittedName>
        <fullName evidence="2">DUF2057 family protein</fullName>
    </submittedName>
</protein>
<keyword evidence="3" id="KW-1185">Reference proteome</keyword>
<organism evidence="2 3">
    <name type="scientific">Oceanobacter antarcticus</name>
    <dbReference type="NCBI Taxonomy" id="3133425"/>
    <lineage>
        <taxon>Bacteria</taxon>
        <taxon>Pseudomonadati</taxon>
        <taxon>Pseudomonadota</taxon>
        <taxon>Gammaproteobacteria</taxon>
        <taxon>Oceanospirillales</taxon>
        <taxon>Oceanospirillaceae</taxon>
        <taxon>Oceanobacter</taxon>
    </lineage>
</organism>
<dbReference type="InterPro" id="IPR018635">
    <property type="entry name" value="UPF0319"/>
</dbReference>
<evidence type="ECO:0000256" key="1">
    <source>
        <dbReference type="SAM" id="SignalP"/>
    </source>
</evidence>
<feature type="signal peptide" evidence="1">
    <location>
        <begin position="1"/>
        <end position="25"/>
    </location>
</feature>
<feature type="chain" id="PRO_5045931283" evidence="1">
    <location>
        <begin position="26"/>
        <end position="195"/>
    </location>
</feature>
<evidence type="ECO:0000313" key="2">
    <source>
        <dbReference type="EMBL" id="MFK4752023.1"/>
    </source>
</evidence>
<reference evidence="2 3" key="1">
    <citation type="submission" date="2024-03" db="EMBL/GenBank/DDBJ databases">
        <title>High-quality draft genome sequence of Oceanobacter sp. wDCs-4.</title>
        <authorList>
            <person name="Dong C."/>
        </authorList>
    </citation>
    <scope>NUCLEOTIDE SEQUENCE [LARGE SCALE GENOMIC DNA]</scope>
    <source>
        <strain evidence="3">wDCs-4</strain>
    </source>
</reference>
<evidence type="ECO:0000313" key="3">
    <source>
        <dbReference type="Proteomes" id="UP001620597"/>
    </source>
</evidence>
<dbReference type="EMBL" id="JBBKTX010000006">
    <property type="protein sequence ID" value="MFK4752023.1"/>
    <property type="molecule type" value="Genomic_DNA"/>
</dbReference>